<evidence type="ECO:0000256" key="17">
    <source>
        <dbReference type="ARBA" id="ARBA00031718"/>
    </source>
</evidence>
<evidence type="ECO:0000256" key="16">
    <source>
        <dbReference type="ARBA" id="ARBA00024244"/>
    </source>
</evidence>
<dbReference type="PANTHER" id="PTHR10106:SF12">
    <property type="entry name" value="PLASMA MEMBRANE ASCORBATE-DEPENDENT REDUCTASE CYBRD1"/>
    <property type="match status" value="1"/>
</dbReference>
<evidence type="ECO:0000256" key="12">
    <source>
        <dbReference type="ARBA" id="ARBA00023002"/>
    </source>
</evidence>
<proteinExistence type="predicted"/>
<evidence type="ECO:0000256" key="19">
    <source>
        <dbReference type="ARBA" id="ARBA00048457"/>
    </source>
</evidence>
<evidence type="ECO:0000259" key="23">
    <source>
        <dbReference type="PROSITE" id="PS50939"/>
    </source>
</evidence>
<evidence type="ECO:0000256" key="7">
    <source>
        <dbReference type="ARBA" id="ARBA00022692"/>
    </source>
</evidence>
<dbReference type="GO" id="GO:0140571">
    <property type="term" value="F:transmembrane ascorbate ferrireductase activity"/>
    <property type="evidence" value="ECO:0007669"/>
    <property type="project" value="UniProtKB-EC"/>
</dbReference>
<dbReference type="InterPro" id="IPR043205">
    <property type="entry name" value="CYB561/CYBRD1-like"/>
</dbReference>
<dbReference type="GO" id="GO:0010039">
    <property type="term" value="P:response to iron ion"/>
    <property type="evidence" value="ECO:0007669"/>
    <property type="project" value="Ensembl"/>
</dbReference>
<evidence type="ECO:0000256" key="13">
    <source>
        <dbReference type="ARBA" id="ARBA00023004"/>
    </source>
</evidence>
<dbReference type="EC" id="7.2.1.3" evidence="15"/>
<dbReference type="GO" id="GO:0006879">
    <property type="term" value="P:intracellular iron ion homeostasis"/>
    <property type="evidence" value="ECO:0007669"/>
    <property type="project" value="Ensembl"/>
</dbReference>
<keyword evidence="13" id="KW-0408">Iron</keyword>
<dbReference type="GO" id="GO:0042802">
    <property type="term" value="F:identical protein binding"/>
    <property type="evidence" value="ECO:0007669"/>
    <property type="project" value="Ensembl"/>
</dbReference>
<keyword evidence="4" id="KW-0813">Transport</keyword>
<reference evidence="24" key="2">
    <citation type="submission" date="2025-08" db="UniProtKB">
        <authorList>
            <consortium name="Ensembl"/>
        </authorList>
    </citation>
    <scope>IDENTIFICATION</scope>
</reference>
<feature type="transmembrane region" description="Helical" evidence="22">
    <location>
        <begin position="50"/>
        <end position="70"/>
    </location>
</feature>
<dbReference type="GO" id="GO:0060586">
    <property type="term" value="P:multicellular organismal-level iron ion homeostasis"/>
    <property type="evidence" value="ECO:0007669"/>
    <property type="project" value="Ensembl"/>
</dbReference>
<evidence type="ECO:0000256" key="1">
    <source>
        <dbReference type="ARBA" id="ARBA00001970"/>
    </source>
</evidence>
<keyword evidence="5" id="KW-1003">Cell membrane</keyword>
<feature type="domain" description="Cytochrome b561" evidence="23">
    <location>
        <begin position="13"/>
        <end position="220"/>
    </location>
</feature>
<evidence type="ECO:0000256" key="4">
    <source>
        <dbReference type="ARBA" id="ARBA00022448"/>
    </source>
</evidence>
<comment type="catalytic activity">
    <reaction evidence="18">
        <text>monodehydro-L-ascorbate radical(out) + L-ascorbate(in) = monodehydro-L-ascorbate radical(in) + L-ascorbate(out)</text>
        <dbReference type="Rhea" id="RHEA:66524"/>
        <dbReference type="ChEBI" id="CHEBI:38290"/>
        <dbReference type="ChEBI" id="CHEBI:59513"/>
    </reaction>
    <physiologicalReaction direction="left-to-right" evidence="18">
        <dbReference type="Rhea" id="RHEA:66525"/>
    </physiologicalReaction>
</comment>
<keyword evidence="12" id="KW-0560">Oxidoreductase</keyword>
<comment type="subunit">
    <text evidence="3">Homodimer.</text>
</comment>
<gene>
    <name evidence="24" type="primary">CYBRD1</name>
</gene>
<dbReference type="FunFam" id="1.20.120.1770:FF:000001">
    <property type="entry name" value="Cytochrome b reductase 1"/>
    <property type="match status" value="1"/>
</dbReference>
<dbReference type="GO" id="GO:0140575">
    <property type="term" value="F:transmembrane monodehydroascorbate reductase activity"/>
    <property type="evidence" value="ECO:0007669"/>
    <property type="project" value="Ensembl"/>
</dbReference>
<comment type="subcellular location">
    <subcellularLocation>
        <location evidence="2">Apical cell membrane</location>
        <topology evidence="2">Multi-pass membrane protein</topology>
    </subcellularLocation>
</comment>
<feature type="transmembrane region" description="Helical" evidence="22">
    <location>
        <begin position="82"/>
        <end position="103"/>
    </location>
</feature>
<keyword evidence="11 22" id="KW-1133">Transmembrane helix</keyword>
<dbReference type="PANTHER" id="PTHR10106">
    <property type="entry name" value="CYTOCHROME B561-RELATED"/>
    <property type="match status" value="1"/>
</dbReference>
<feature type="transmembrane region" description="Helical" evidence="22">
    <location>
        <begin position="199"/>
        <end position="219"/>
    </location>
</feature>
<keyword evidence="25" id="KW-1185">Reference proteome</keyword>
<dbReference type="Pfam" id="PF03188">
    <property type="entry name" value="Cytochrom_B561"/>
    <property type="match status" value="1"/>
</dbReference>
<dbReference type="CDD" id="cd08765">
    <property type="entry name" value="Cyt_b561_CYBRD1"/>
    <property type="match status" value="1"/>
</dbReference>
<evidence type="ECO:0000256" key="20">
    <source>
        <dbReference type="ARBA" id="ARBA00049459"/>
    </source>
</evidence>
<reference evidence="24" key="3">
    <citation type="submission" date="2025-09" db="UniProtKB">
        <authorList>
            <consortium name="Ensembl"/>
        </authorList>
    </citation>
    <scope>IDENTIFICATION</scope>
</reference>
<evidence type="ECO:0000256" key="15">
    <source>
        <dbReference type="ARBA" id="ARBA00024225"/>
    </source>
</evidence>
<dbReference type="GeneTree" id="ENSGT00950000183197"/>
<protein>
    <recommendedName>
        <fullName evidence="16">Plasma membrane ascorbate-dependent reductase CYBRD1</fullName>
        <ecNumber evidence="15">7.2.1.3</ecNumber>
    </recommendedName>
    <alternativeName>
        <fullName evidence="17">Cytochrome b reductase 1</fullName>
    </alternativeName>
</protein>
<dbReference type="InterPro" id="IPR006593">
    <property type="entry name" value="Cyt_b561/ferric_Rdtase_TM"/>
</dbReference>
<keyword evidence="14 22" id="KW-0472">Membrane</keyword>
<dbReference type="GO" id="GO:0031526">
    <property type="term" value="C:brush border membrane"/>
    <property type="evidence" value="ECO:0007669"/>
    <property type="project" value="Ensembl"/>
</dbReference>
<reference evidence="24" key="1">
    <citation type="submission" date="2019-06" db="EMBL/GenBank/DDBJ databases">
        <title>G10K-VGP Goodes thornscrub tortoise genome, primary haplotype.</title>
        <authorList>
            <person name="Murphy B."/>
            <person name="Edwards T."/>
            <person name="Rhie A."/>
            <person name="Koren S."/>
            <person name="Phillippy A."/>
            <person name="Fedrigo O."/>
            <person name="Haase B."/>
            <person name="Mountcastle J."/>
            <person name="Lewin H."/>
            <person name="Damas J."/>
            <person name="Howe K."/>
            <person name="Formenti G."/>
            <person name="Myers G."/>
            <person name="Durbin R."/>
            <person name="Jarvis E.D."/>
        </authorList>
    </citation>
    <scope>NUCLEOTIDE SEQUENCE [LARGE SCALE GENOMIC DNA]</scope>
</reference>
<dbReference type="PROSITE" id="PS50939">
    <property type="entry name" value="CYTOCHROME_B561"/>
    <property type="match status" value="1"/>
</dbReference>
<sequence length="330" mass="37001">MEGYGLFLVLLVSALLLGFLSVLFALVWVFHYREGLSWDGGSAEFNWHPVLIITGFIFIQGIAIIVYRLPWTWKCSKLLIKFIHAGLNTIAMILAIVSLVAVFDFHNAKNIPNMYSLHSWIGLTAVIFYTLQLVLGFAVFLLPFAPVSLRASLMPIHIYSGLLIFATVIATALMGFTEKLIFALKTPAPAYSTSPPEAIFVNTLGLLIVIFGALILWMATRPHWKRPPEQNSKIQQPNGGTPEGTEEESTMTDCSNTDKSDVEFNSEAAARKRNLKLDEIFEIKRNVQDFSWWSRHCSSERTISIHRLAFHCIGSCWIPPALAQPTRKGM</sequence>
<evidence type="ECO:0000256" key="6">
    <source>
        <dbReference type="ARBA" id="ARBA00022617"/>
    </source>
</evidence>
<dbReference type="SMART" id="SM00665">
    <property type="entry name" value="B561"/>
    <property type="match status" value="1"/>
</dbReference>
<evidence type="ECO:0000256" key="18">
    <source>
        <dbReference type="ARBA" id="ARBA00047447"/>
    </source>
</evidence>
<keyword evidence="10" id="KW-0249">Electron transport</keyword>
<feature type="transmembrane region" description="Helical" evidence="22">
    <location>
        <begin position="156"/>
        <end position="176"/>
    </location>
</feature>
<keyword evidence="6" id="KW-0349">Heme</keyword>
<dbReference type="Ensembl" id="ENSGEVT00005019112.1">
    <property type="protein sequence ID" value="ENSGEVP00005018190.1"/>
    <property type="gene ID" value="ENSGEVG00005012910.1"/>
</dbReference>
<accession>A0A8C4WNT0</accession>
<evidence type="ECO:0000256" key="10">
    <source>
        <dbReference type="ARBA" id="ARBA00022982"/>
    </source>
</evidence>
<name>A0A8C4WNT0_9SAUR</name>
<comment type="catalytic activity">
    <reaction evidence="19">
        <text>Fe(3+)(out) + L-ascorbate(in) = monodehydro-L-ascorbate radical(in) + Fe(2+)(out) + H(+)</text>
        <dbReference type="Rhea" id="RHEA:30403"/>
        <dbReference type="ChEBI" id="CHEBI:15378"/>
        <dbReference type="ChEBI" id="CHEBI:29033"/>
        <dbReference type="ChEBI" id="CHEBI:29034"/>
        <dbReference type="ChEBI" id="CHEBI:38290"/>
        <dbReference type="ChEBI" id="CHEBI:59513"/>
        <dbReference type="EC" id="7.2.1.3"/>
    </reaction>
    <physiologicalReaction direction="left-to-right" evidence="19">
        <dbReference type="Rhea" id="RHEA:30404"/>
    </physiologicalReaction>
</comment>
<keyword evidence="7 22" id="KW-0812">Transmembrane</keyword>
<evidence type="ECO:0000256" key="3">
    <source>
        <dbReference type="ARBA" id="ARBA00011738"/>
    </source>
</evidence>
<feature type="compositionally biased region" description="Polar residues" evidence="21">
    <location>
        <begin position="229"/>
        <end position="238"/>
    </location>
</feature>
<evidence type="ECO:0000256" key="8">
    <source>
        <dbReference type="ARBA" id="ARBA00022723"/>
    </source>
</evidence>
<evidence type="ECO:0000313" key="25">
    <source>
        <dbReference type="Proteomes" id="UP000694390"/>
    </source>
</evidence>
<dbReference type="GO" id="GO:0046872">
    <property type="term" value="F:metal ion binding"/>
    <property type="evidence" value="ECO:0007669"/>
    <property type="project" value="UniProtKB-KW"/>
</dbReference>
<evidence type="ECO:0000256" key="5">
    <source>
        <dbReference type="ARBA" id="ARBA00022475"/>
    </source>
</evidence>
<evidence type="ECO:0000256" key="2">
    <source>
        <dbReference type="ARBA" id="ARBA00004424"/>
    </source>
</evidence>
<organism evidence="24 25">
    <name type="scientific">Gopherus evgoodei</name>
    <name type="common">Goodes thornscrub tortoise</name>
    <dbReference type="NCBI Taxonomy" id="1825980"/>
    <lineage>
        <taxon>Eukaryota</taxon>
        <taxon>Metazoa</taxon>
        <taxon>Chordata</taxon>
        <taxon>Craniata</taxon>
        <taxon>Vertebrata</taxon>
        <taxon>Euteleostomi</taxon>
        <taxon>Archelosauria</taxon>
        <taxon>Testudinata</taxon>
        <taxon>Testudines</taxon>
        <taxon>Cryptodira</taxon>
        <taxon>Durocryptodira</taxon>
        <taxon>Testudinoidea</taxon>
        <taxon>Testudinidae</taxon>
        <taxon>Gopherus</taxon>
    </lineage>
</organism>
<feature type="transmembrane region" description="Helical" evidence="22">
    <location>
        <begin position="123"/>
        <end position="144"/>
    </location>
</feature>
<evidence type="ECO:0000313" key="24">
    <source>
        <dbReference type="Ensembl" id="ENSGEVP00005018190.1"/>
    </source>
</evidence>
<dbReference type="Proteomes" id="UP000694390">
    <property type="component" value="Chromosome 11"/>
</dbReference>
<comment type="catalytic activity">
    <reaction evidence="20">
        <text>Cu(2+)(out) + L-ascorbate(in) = Cu(+)(out) + monodehydro-L-ascorbate radical(in) + H(+)</text>
        <dbReference type="Rhea" id="RHEA:66656"/>
        <dbReference type="ChEBI" id="CHEBI:15378"/>
        <dbReference type="ChEBI" id="CHEBI:29036"/>
        <dbReference type="ChEBI" id="CHEBI:38290"/>
        <dbReference type="ChEBI" id="CHEBI:49552"/>
        <dbReference type="ChEBI" id="CHEBI:59513"/>
    </reaction>
    <physiologicalReaction direction="left-to-right" evidence="20">
        <dbReference type="Rhea" id="RHEA:66657"/>
    </physiologicalReaction>
</comment>
<dbReference type="Gene3D" id="1.20.120.1770">
    <property type="match status" value="1"/>
</dbReference>
<dbReference type="GO" id="GO:0140576">
    <property type="term" value="P:ascorbate homeostasis"/>
    <property type="evidence" value="ECO:0007669"/>
    <property type="project" value="Ensembl"/>
</dbReference>
<keyword evidence="8" id="KW-0479">Metal-binding</keyword>
<comment type="cofactor">
    <cofactor evidence="1">
        <name>heme b</name>
        <dbReference type="ChEBI" id="CHEBI:60344"/>
    </cofactor>
</comment>
<dbReference type="GO" id="GO:0005765">
    <property type="term" value="C:lysosomal membrane"/>
    <property type="evidence" value="ECO:0007669"/>
    <property type="project" value="TreeGrafter"/>
</dbReference>
<keyword evidence="9" id="KW-1278">Translocase</keyword>
<feature type="transmembrane region" description="Helical" evidence="22">
    <location>
        <begin position="7"/>
        <end position="30"/>
    </location>
</feature>
<dbReference type="AlphaFoldDB" id="A0A8C4WNT0"/>
<evidence type="ECO:0000256" key="11">
    <source>
        <dbReference type="ARBA" id="ARBA00022989"/>
    </source>
</evidence>
<evidence type="ECO:0000256" key="22">
    <source>
        <dbReference type="SAM" id="Phobius"/>
    </source>
</evidence>
<evidence type="ECO:0000256" key="9">
    <source>
        <dbReference type="ARBA" id="ARBA00022967"/>
    </source>
</evidence>
<evidence type="ECO:0000256" key="14">
    <source>
        <dbReference type="ARBA" id="ARBA00023136"/>
    </source>
</evidence>
<dbReference type="OrthoDB" id="907479at2759"/>
<feature type="region of interest" description="Disordered" evidence="21">
    <location>
        <begin position="226"/>
        <end position="259"/>
    </location>
</feature>
<evidence type="ECO:0000256" key="21">
    <source>
        <dbReference type="SAM" id="MobiDB-lite"/>
    </source>
</evidence>